<comment type="caution">
    <text evidence="2">The sequence shown here is derived from an EMBL/GenBank/DDBJ whole genome shotgun (WGS) entry which is preliminary data.</text>
</comment>
<dbReference type="RefSeq" id="WP_255135561.1">
    <property type="nucleotide sequence ID" value="NZ_JANDBC010000003.1"/>
</dbReference>
<sequence length="238" mass="26663">MNLKATILPVVILLMLTGCEPSKSPTPNADNSFQTILTDSTLNQWSGKDGYWRFEEGVLIGEITPDNILIENTFFIWEGNTGHDFELKVDFRISQKGNSGINYRSEPMEGKEFMLRGYQADFDGSHKYTGNVHEERGRATLAKRGEIVLLMNSTSSEILARTGAQESLISKIDTTENAWNQYHIIARGNSIIHLINGQIMTILMDDGASKSVGNKLGFQLHLGPPMKVEFRDIQLKKL</sequence>
<reference evidence="2" key="1">
    <citation type="submission" date="2022-06" db="EMBL/GenBank/DDBJ databases">
        <title>Gracilimonas sp. CAU 1638 isolated from sea sediment.</title>
        <authorList>
            <person name="Kim W."/>
        </authorList>
    </citation>
    <scope>NUCLEOTIDE SEQUENCE</scope>
    <source>
        <strain evidence="2">CAU 1638</strain>
    </source>
</reference>
<dbReference type="PROSITE" id="PS51257">
    <property type="entry name" value="PROKAR_LIPOPROTEIN"/>
    <property type="match status" value="1"/>
</dbReference>
<dbReference type="Gene3D" id="2.60.120.560">
    <property type="entry name" value="Exo-inulinase, domain 1"/>
    <property type="match status" value="1"/>
</dbReference>
<dbReference type="Pfam" id="PF06439">
    <property type="entry name" value="3keto-disac_hyd"/>
    <property type="match status" value="1"/>
</dbReference>
<dbReference type="GO" id="GO:0016787">
    <property type="term" value="F:hydrolase activity"/>
    <property type="evidence" value="ECO:0007669"/>
    <property type="project" value="InterPro"/>
</dbReference>
<accession>A0A9X2RI98</accession>
<dbReference type="EMBL" id="JANDBC010000003">
    <property type="protein sequence ID" value="MCP9292664.1"/>
    <property type="molecule type" value="Genomic_DNA"/>
</dbReference>
<gene>
    <name evidence="2" type="ORF">NM125_13835</name>
</gene>
<feature type="domain" description="3-keto-alpha-glucoside-1,2-lyase/3-keto-2-hydroxy-glucal hydratase" evidence="1">
    <location>
        <begin position="35"/>
        <end position="236"/>
    </location>
</feature>
<dbReference type="AlphaFoldDB" id="A0A9X2RI98"/>
<evidence type="ECO:0000259" key="1">
    <source>
        <dbReference type="Pfam" id="PF06439"/>
    </source>
</evidence>
<keyword evidence="3" id="KW-1185">Reference proteome</keyword>
<dbReference type="InterPro" id="IPR010496">
    <property type="entry name" value="AL/BT2_dom"/>
</dbReference>
<name>A0A9X2RI98_9BACT</name>
<evidence type="ECO:0000313" key="3">
    <source>
        <dbReference type="Proteomes" id="UP001139125"/>
    </source>
</evidence>
<organism evidence="2 3">
    <name type="scientific">Gracilimonas sediminicola</name>
    <dbReference type="NCBI Taxonomy" id="2952158"/>
    <lineage>
        <taxon>Bacteria</taxon>
        <taxon>Pseudomonadati</taxon>
        <taxon>Balneolota</taxon>
        <taxon>Balneolia</taxon>
        <taxon>Balneolales</taxon>
        <taxon>Balneolaceae</taxon>
        <taxon>Gracilimonas</taxon>
    </lineage>
</organism>
<protein>
    <submittedName>
        <fullName evidence="2">DUF1080 domain-containing protein</fullName>
    </submittedName>
</protein>
<proteinExistence type="predicted"/>
<evidence type="ECO:0000313" key="2">
    <source>
        <dbReference type="EMBL" id="MCP9292664.1"/>
    </source>
</evidence>
<dbReference type="Proteomes" id="UP001139125">
    <property type="component" value="Unassembled WGS sequence"/>
</dbReference>